<accession>A0A2T5IH57</accession>
<evidence type="ECO:0000313" key="1">
    <source>
        <dbReference type="EMBL" id="PTQ83141.1"/>
    </source>
</evidence>
<name>A0A2T5IH57_9PROT</name>
<dbReference type="Proteomes" id="UP000244152">
    <property type="component" value="Unassembled WGS sequence"/>
</dbReference>
<dbReference type="RefSeq" id="WP_107761194.1">
    <property type="nucleotide sequence ID" value="NZ_QAOK01000002.1"/>
</dbReference>
<reference evidence="1 2" key="1">
    <citation type="submission" date="2018-04" db="EMBL/GenBank/DDBJ databases">
        <title>Active sludge and wastewater microbial communities from Klosterneuburg, Austria.</title>
        <authorList>
            <person name="Wagner M."/>
        </authorList>
    </citation>
    <scope>NUCLEOTIDE SEQUENCE [LARGE SCALE GENOMIC DNA]</scope>
    <source>
        <strain evidence="1 2">Nl12</strain>
    </source>
</reference>
<organism evidence="1 2">
    <name type="scientific">Nitrosospira multiformis</name>
    <dbReference type="NCBI Taxonomy" id="1231"/>
    <lineage>
        <taxon>Bacteria</taxon>
        <taxon>Pseudomonadati</taxon>
        <taxon>Pseudomonadota</taxon>
        <taxon>Betaproteobacteria</taxon>
        <taxon>Nitrosomonadales</taxon>
        <taxon>Nitrosomonadaceae</taxon>
        <taxon>Nitrosospira</taxon>
    </lineage>
</organism>
<evidence type="ECO:0000313" key="2">
    <source>
        <dbReference type="Proteomes" id="UP000244152"/>
    </source>
</evidence>
<sequence>MADIKNISKFFTENNLTGKVKVSENTNEYLHFEGKIGVDREKIIQFFEENKITGQIYSPYLDGGRLSFKDGKLLNELGCLSPIPH</sequence>
<dbReference type="AlphaFoldDB" id="A0A2T5IH57"/>
<gene>
    <name evidence="1" type="ORF">C8R21_102144</name>
</gene>
<protein>
    <submittedName>
        <fullName evidence="1">Uncharacterized protein</fullName>
    </submittedName>
</protein>
<comment type="caution">
    <text evidence="1">The sequence shown here is derived from an EMBL/GenBank/DDBJ whole genome shotgun (WGS) entry which is preliminary data.</text>
</comment>
<proteinExistence type="predicted"/>
<dbReference type="EMBL" id="QAOK01000002">
    <property type="protein sequence ID" value="PTQ83141.1"/>
    <property type="molecule type" value="Genomic_DNA"/>
</dbReference>